<evidence type="ECO:0000256" key="1">
    <source>
        <dbReference type="SAM" id="MobiDB-lite"/>
    </source>
</evidence>
<dbReference type="EMBL" id="FR823393">
    <property type="protein sequence ID" value="CBZ55632.1"/>
    <property type="molecule type" value="Genomic_DNA"/>
</dbReference>
<dbReference type="GeneID" id="13441063"/>
<organism evidence="4 6">
    <name type="scientific">Neospora caninum (strain Liverpool)</name>
    <dbReference type="NCBI Taxonomy" id="572307"/>
    <lineage>
        <taxon>Eukaryota</taxon>
        <taxon>Sar</taxon>
        <taxon>Alveolata</taxon>
        <taxon>Apicomplexa</taxon>
        <taxon>Conoidasida</taxon>
        <taxon>Coccidia</taxon>
        <taxon>Eucoccidiorida</taxon>
        <taxon>Eimeriorina</taxon>
        <taxon>Sarcocystidae</taxon>
        <taxon>Neospora</taxon>
    </lineage>
</organism>
<keyword evidence="6" id="KW-1185">Reference proteome</keyword>
<evidence type="ECO:0008006" key="7">
    <source>
        <dbReference type="Google" id="ProtNLM"/>
    </source>
</evidence>
<sequence length="435" mass="45449">MAGKMRILAHLLVFQLVAALACSGAFHREISGVAAAPHSVAGSEQTQVASSGLPASGFEKGSAGRGKELPASTSGTSSGGNPELDAAERGIINGVLDLTAKLATHPEKEELVASLQAAAEGLESTVSRLQAAREAYLLDYSSVMEVLQKYSRARDLLEAGVGCDGSSEEELAERLQAARDAYNTLLMLLTASARRAESVDALTEALWSSQSTAFAMLLKLAKAKVAESQSGLDGEEASSDDLAAIRAAVHNMQDLAAAAEHATRVTVAARTRQTEELAFLLLRRFGHMAGAGLFTENVAIDGGKADAADGLDAQVHVDPADWEQLERSVRAGIEVCGSAEQVLMKDLATEALKTVQHVTAETASANEAALQVRASAAEKQWRSSDAGVALGVLLSFAVVTLICLIVYSLVVIVSFQSKLNAARVGEQAGQAHTED</sequence>
<protein>
    <recommendedName>
        <fullName evidence="7">Transmembrane protein</fullName>
    </recommendedName>
</protein>
<feature type="transmembrane region" description="Helical" evidence="2">
    <location>
        <begin position="388"/>
        <end position="413"/>
    </location>
</feature>
<keyword evidence="2" id="KW-0472">Membrane</keyword>
<dbReference type="AlphaFoldDB" id="F0VPI6"/>
<evidence type="ECO:0000313" key="4">
    <source>
        <dbReference type="EMBL" id="CBZ55632.1"/>
    </source>
</evidence>
<dbReference type="OMA" id="YLADHSQ"/>
<dbReference type="RefSeq" id="XP_003885660.1">
    <property type="nucleotide sequence ID" value="XM_003885611.1"/>
</dbReference>
<reference evidence="6" key="3">
    <citation type="journal article" date="2012" name="PLoS Pathog.">
        <title>Comparative genomics of the apicomplexan parasites Toxoplasma gondii and Neospora caninum: Coccidia differing in host range and transmission strategy.</title>
        <authorList>
            <person name="Reid A.J."/>
            <person name="Vermont S.J."/>
            <person name="Cotton J.A."/>
            <person name="Harris D."/>
            <person name="Hill-Cawthorne G.A."/>
            <person name="Konen-Waisman S."/>
            <person name="Latham S.M."/>
            <person name="Mourier T."/>
            <person name="Norton R."/>
            <person name="Quail M.A."/>
            <person name="Sanders M."/>
            <person name="Shanmugam D."/>
            <person name="Sohal A."/>
            <person name="Wasmuth J.D."/>
            <person name="Brunk B."/>
            <person name="Grigg M.E."/>
            <person name="Howard J.C."/>
            <person name="Parkinson J."/>
            <person name="Roos D.S."/>
            <person name="Trees A.J."/>
            <person name="Berriman M."/>
            <person name="Pain A."/>
            <person name="Wastling J.M."/>
        </authorList>
    </citation>
    <scope>NUCLEOTIDE SEQUENCE [LARGE SCALE GENOMIC DNA]</scope>
    <source>
        <strain evidence="6">Liverpool</strain>
    </source>
</reference>
<evidence type="ECO:0000313" key="5">
    <source>
        <dbReference type="EMBL" id="CEL70374.1"/>
    </source>
</evidence>
<dbReference type="Proteomes" id="UP000007494">
    <property type="component" value="Chromosome XII"/>
</dbReference>
<proteinExistence type="predicted"/>
<reference evidence="5" key="4">
    <citation type="journal article" date="2015" name="PLoS ONE">
        <title>Comprehensive Evaluation of Toxoplasma gondii VEG and Neospora caninum LIV Genomes with Tachyzoite Stage Transcriptome and Proteome Defines Novel Transcript Features.</title>
        <authorList>
            <person name="Ramaprasad A."/>
            <person name="Mourier T."/>
            <person name="Naeem R."/>
            <person name="Malas T.B."/>
            <person name="Moussa E."/>
            <person name="Panigrahi A."/>
            <person name="Vermont S.J."/>
            <person name="Otto T.D."/>
            <person name="Wastling J."/>
            <person name="Pain A."/>
        </authorList>
    </citation>
    <scope>NUCLEOTIDE SEQUENCE</scope>
    <source>
        <strain evidence="5">Liverpool</strain>
    </source>
</reference>
<feature type="chain" id="PRO_5007655306" description="Transmembrane protein" evidence="3">
    <location>
        <begin position="20"/>
        <end position="435"/>
    </location>
</feature>
<dbReference type="eggNOG" id="ENOG502R020">
    <property type="taxonomic scope" value="Eukaryota"/>
</dbReference>
<evidence type="ECO:0000256" key="3">
    <source>
        <dbReference type="SAM" id="SignalP"/>
    </source>
</evidence>
<dbReference type="VEuPathDB" id="ToxoDB:NCLIV_060570"/>
<dbReference type="EMBL" id="LN714487">
    <property type="protein sequence ID" value="CEL70374.1"/>
    <property type="molecule type" value="Genomic_DNA"/>
</dbReference>
<evidence type="ECO:0000313" key="6">
    <source>
        <dbReference type="Proteomes" id="UP000007494"/>
    </source>
</evidence>
<dbReference type="InParanoid" id="F0VPI6"/>
<accession>F0VPI6</accession>
<reference evidence="4" key="1">
    <citation type="submission" date="2011-02" db="EMBL/GenBank/DDBJ databases">
        <authorList>
            <person name="Aslett M."/>
        </authorList>
    </citation>
    <scope>NUCLEOTIDE SEQUENCE</scope>
    <source>
        <strain evidence="4">Liverpool</strain>
    </source>
</reference>
<feature type="compositionally biased region" description="Polar residues" evidence="1">
    <location>
        <begin position="71"/>
        <end position="80"/>
    </location>
</feature>
<name>F0VPI6_NEOCL</name>
<keyword evidence="2" id="KW-0812">Transmembrane</keyword>
<evidence type="ECO:0000256" key="2">
    <source>
        <dbReference type="SAM" id="Phobius"/>
    </source>
</evidence>
<dbReference type="PROSITE" id="PS51257">
    <property type="entry name" value="PROKAR_LIPOPROTEIN"/>
    <property type="match status" value="1"/>
</dbReference>
<feature type="signal peptide" evidence="3">
    <location>
        <begin position="1"/>
        <end position="19"/>
    </location>
</feature>
<feature type="region of interest" description="Disordered" evidence="1">
    <location>
        <begin position="45"/>
        <end position="84"/>
    </location>
</feature>
<dbReference type="OrthoDB" id="332450at2759"/>
<keyword evidence="2" id="KW-1133">Transmembrane helix</keyword>
<reference evidence="4" key="2">
    <citation type="submission" date="2011-03" db="EMBL/GenBank/DDBJ databases">
        <title>Comparative genomics and transcriptomics of Neospora caninum and Toxoplasma gondii.</title>
        <authorList>
            <person name="Reid A.J."/>
            <person name="Sohal A."/>
            <person name="Harris D."/>
            <person name="Quail M."/>
            <person name="Sanders M."/>
            <person name="Berriman M."/>
            <person name="Wastling J.M."/>
            <person name="Pain A."/>
        </authorList>
    </citation>
    <scope>NUCLEOTIDE SEQUENCE</scope>
    <source>
        <strain evidence="4">Liverpool</strain>
    </source>
</reference>
<keyword evidence="3" id="KW-0732">Signal</keyword>
<gene>
    <name evidence="5" type="ORF">BN1204_060570</name>
    <name evidence="4" type="ORF">NCLIV_060570</name>
</gene>